<reference evidence="1 2" key="1">
    <citation type="submission" date="2015-07" db="EMBL/GenBank/DDBJ databases">
        <title>The genome of Melipona quadrifasciata.</title>
        <authorList>
            <person name="Pan H."/>
            <person name="Kapheim K."/>
        </authorList>
    </citation>
    <scope>NUCLEOTIDE SEQUENCE [LARGE SCALE GENOMIC DNA]</scope>
    <source>
        <strain evidence="1">0111107301</strain>
        <tissue evidence="1">Whole body</tissue>
    </source>
</reference>
<dbReference type="EMBL" id="KQ435753">
    <property type="protein sequence ID" value="KOX76140.1"/>
    <property type="molecule type" value="Genomic_DNA"/>
</dbReference>
<evidence type="ECO:0000313" key="1">
    <source>
        <dbReference type="EMBL" id="KOX76140.1"/>
    </source>
</evidence>
<keyword evidence="2" id="KW-1185">Reference proteome</keyword>
<sequence length="72" mass="8803">MNLKYLLEEYRTLSYLTHITESCVFHLKNDYTHENTMIRLTPYENVPRPDTRLNLVSFCRKVLTKKERIKQR</sequence>
<gene>
    <name evidence="1" type="ORF">WN51_11856</name>
</gene>
<proteinExistence type="predicted"/>
<evidence type="ECO:0000313" key="2">
    <source>
        <dbReference type="Proteomes" id="UP000053105"/>
    </source>
</evidence>
<organism evidence="1 2">
    <name type="scientific">Melipona quadrifasciata</name>
    <dbReference type="NCBI Taxonomy" id="166423"/>
    <lineage>
        <taxon>Eukaryota</taxon>
        <taxon>Metazoa</taxon>
        <taxon>Ecdysozoa</taxon>
        <taxon>Arthropoda</taxon>
        <taxon>Hexapoda</taxon>
        <taxon>Insecta</taxon>
        <taxon>Pterygota</taxon>
        <taxon>Neoptera</taxon>
        <taxon>Endopterygota</taxon>
        <taxon>Hymenoptera</taxon>
        <taxon>Apocrita</taxon>
        <taxon>Aculeata</taxon>
        <taxon>Apoidea</taxon>
        <taxon>Anthophila</taxon>
        <taxon>Apidae</taxon>
        <taxon>Melipona</taxon>
    </lineage>
</organism>
<dbReference type="AlphaFoldDB" id="A0A0M9A2U9"/>
<dbReference type="Proteomes" id="UP000053105">
    <property type="component" value="Unassembled WGS sequence"/>
</dbReference>
<name>A0A0M9A2U9_9HYME</name>
<accession>A0A0M9A2U9</accession>
<protein>
    <submittedName>
        <fullName evidence="1">Uncharacterized protein</fullName>
    </submittedName>
</protein>